<reference evidence="11 12" key="1">
    <citation type="submission" date="2014-10" db="EMBL/GenBank/DDBJ databases">
        <title>Genome sequence of Clostridium aceticum DSM 1496.</title>
        <authorList>
            <person name="Poehlein A."/>
            <person name="Schiel-Bengelsdorf B."/>
            <person name="Gottschalk G."/>
            <person name="Duerre P."/>
            <person name="Daniel R."/>
        </authorList>
    </citation>
    <scope>NUCLEOTIDE SEQUENCE [LARGE SCALE GENOMIC DNA]</scope>
    <source>
        <strain evidence="11 12">DSM 1496</strain>
    </source>
</reference>
<evidence type="ECO:0000313" key="12">
    <source>
        <dbReference type="Proteomes" id="UP000035704"/>
    </source>
</evidence>
<organism evidence="11 12">
    <name type="scientific">Clostridium aceticum</name>
    <dbReference type="NCBI Taxonomy" id="84022"/>
    <lineage>
        <taxon>Bacteria</taxon>
        <taxon>Bacillati</taxon>
        <taxon>Bacillota</taxon>
        <taxon>Clostridia</taxon>
        <taxon>Eubacteriales</taxon>
        <taxon>Clostridiaceae</taxon>
        <taxon>Clostridium</taxon>
    </lineage>
</organism>
<evidence type="ECO:0000256" key="8">
    <source>
        <dbReference type="ARBA" id="ARBA00048556"/>
    </source>
</evidence>
<dbReference type="InterPro" id="IPR035994">
    <property type="entry name" value="Nucleoside_phosphorylase_sf"/>
</dbReference>
<dbReference type="GO" id="GO:0009116">
    <property type="term" value="P:nucleoside metabolic process"/>
    <property type="evidence" value="ECO:0007669"/>
    <property type="project" value="InterPro"/>
</dbReference>
<accession>A0A0D8IDI4</accession>
<evidence type="ECO:0000256" key="2">
    <source>
        <dbReference type="ARBA" id="ARBA00005058"/>
    </source>
</evidence>
<evidence type="ECO:0000313" key="11">
    <source>
        <dbReference type="EMBL" id="AKL95324.1"/>
    </source>
</evidence>
<dbReference type="PROSITE" id="PS01240">
    <property type="entry name" value="PNP_MTAP_2"/>
    <property type="match status" value="1"/>
</dbReference>
<keyword evidence="5" id="KW-0597">Phosphoprotein</keyword>
<dbReference type="OrthoDB" id="1523230at2"/>
<dbReference type="CDD" id="cd09009">
    <property type="entry name" value="PNP-EcPNPII_like"/>
    <property type="match status" value="1"/>
</dbReference>
<dbReference type="AlphaFoldDB" id="A0A0D8IDI4"/>
<proteinExistence type="inferred from homology"/>
<keyword evidence="7 9" id="KW-0808">Transferase</keyword>
<dbReference type="Gene3D" id="3.40.50.1580">
    <property type="entry name" value="Nucleoside phosphorylase domain"/>
    <property type="match status" value="1"/>
</dbReference>
<evidence type="ECO:0000256" key="6">
    <source>
        <dbReference type="ARBA" id="ARBA00022676"/>
    </source>
</evidence>
<dbReference type="EC" id="2.4.2.1" evidence="9"/>
<dbReference type="UniPathway" id="UPA00606"/>
<keyword evidence="6 9" id="KW-0328">Glycosyltransferase</keyword>
<dbReference type="SUPFAM" id="SSF53167">
    <property type="entry name" value="Purine and uridine phosphorylases"/>
    <property type="match status" value="1"/>
</dbReference>
<feature type="domain" description="Nucleoside phosphorylase" evidence="10">
    <location>
        <begin position="25"/>
        <end position="270"/>
    </location>
</feature>
<evidence type="ECO:0000259" key="10">
    <source>
        <dbReference type="Pfam" id="PF01048"/>
    </source>
</evidence>
<dbReference type="KEGG" id="cace:CACET_c18760"/>
<dbReference type="InterPro" id="IPR011270">
    <property type="entry name" value="Pur_Nuc_Pase_Ino/Guo-sp"/>
</dbReference>
<dbReference type="NCBIfam" id="TIGR01697">
    <property type="entry name" value="PNPH-PUNA-XAPA"/>
    <property type="match status" value="1"/>
</dbReference>
<sequence>MEDLLQKVTEAKDYILKKINIAPEIGLILGSGLGTLAEEVEGATVIDYKEIPHFPLSTVEGHAGELVIGKLEGKAVVVMKGRFHYYEGYTMQQVTFPVRVMQAIGIKVLFVTNACGGLNPKLYPGALMMIQDHINFTGANPLMGPNYNELGPRFPDMSSAYDKDLIGLAHKVGKSLSIETHEGVYIAISGPNYLSKAELKMVITAGADAVGMSTAPEVIVARHGGLRVLGISCVTDMAIPDQLESISHEEVMEVANKTKPKFISLVKGILNEVVVS</sequence>
<dbReference type="InterPro" id="IPR018099">
    <property type="entry name" value="Purine_phosphorylase-2_CS"/>
</dbReference>
<evidence type="ECO:0000256" key="1">
    <source>
        <dbReference type="ARBA" id="ARBA00002678"/>
    </source>
</evidence>
<gene>
    <name evidence="11" type="primary">punA2</name>
    <name evidence="11" type="ORF">CACET_c18760</name>
</gene>
<comment type="pathway">
    <text evidence="2 9">Purine metabolism; purine nucleoside salvage.</text>
</comment>
<dbReference type="InterPro" id="IPR000845">
    <property type="entry name" value="Nucleoside_phosphorylase_d"/>
</dbReference>
<dbReference type="PATRIC" id="fig|84022.5.peg.3334"/>
<dbReference type="GO" id="GO:0004731">
    <property type="term" value="F:purine-nucleoside phosphorylase activity"/>
    <property type="evidence" value="ECO:0007669"/>
    <property type="project" value="UniProtKB-EC"/>
</dbReference>
<name>A0A0D8IDI4_9CLOT</name>
<dbReference type="PIRSF" id="PIRSF000477">
    <property type="entry name" value="PurNPase"/>
    <property type="match status" value="1"/>
</dbReference>
<comment type="subunit">
    <text evidence="4">Homotrimer.</text>
</comment>
<dbReference type="PANTHER" id="PTHR11904:SF9">
    <property type="entry name" value="PURINE NUCLEOSIDE PHOSPHORYLASE-RELATED"/>
    <property type="match status" value="1"/>
</dbReference>
<dbReference type="NCBIfam" id="NF006054">
    <property type="entry name" value="PRK08202.1"/>
    <property type="match status" value="1"/>
</dbReference>
<dbReference type="NCBIfam" id="TIGR01700">
    <property type="entry name" value="PNPH"/>
    <property type="match status" value="1"/>
</dbReference>
<protein>
    <recommendedName>
        <fullName evidence="9">Purine nucleoside phosphorylase</fullName>
        <ecNumber evidence="9">2.4.2.1</ecNumber>
    </recommendedName>
    <alternativeName>
        <fullName evidence="9">Inosine-guanosine phosphorylase</fullName>
    </alternativeName>
</protein>
<evidence type="ECO:0000256" key="7">
    <source>
        <dbReference type="ARBA" id="ARBA00022679"/>
    </source>
</evidence>
<evidence type="ECO:0000256" key="3">
    <source>
        <dbReference type="ARBA" id="ARBA00006751"/>
    </source>
</evidence>
<dbReference type="RefSeq" id="WP_044824015.1">
    <property type="nucleotide sequence ID" value="NZ_CP009687.1"/>
</dbReference>
<keyword evidence="12" id="KW-1185">Reference proteome</keyword>
<comment type="similarity">
    <text evidence="3 9">Belongs to the PNP/MTAP phosphorylase family.</text>
</comment>
<dbReference type="GO" id="GO:0005737">
    <property type="term" value="C:cytoplasm"/>
    <property type="evidence" value="ECO:0007669"/>
    <property type="project" value="TreeGrafter"/>
</dbReference>
<comment type="catalytic activity">
    <reaction evidence="8">
        <text>a purine 2'-deoxy-D-ribonucleoside + phosphate = a purine nucleobase + 2-deoxy-alpha-D-ribose 1-phosphate</text>
        <dbReference type="Rhea" id="RHEA:36431"/>
        <dbReference type="ChEBI" id="CHEBI:26386"/>
        <dbReference type="ChEBI" id="CHEBI:43474"/>
        <dbReference type="ChEBI" id="CHEBI:57259"/>
        <dbReference type="ChEBI" id="CHEBI:142361"/>
        <dbReference type="EC" id="2.4.2.1"/>
    </reaction>
</comment>
<dbReference type="FunFam" id="3.40.50.1580:FF:000010">
    <property type="entry name" value="Purine nucleoside phosphorylase"/>
    <property type="match status" value="1"/>
</dbReference>
<dbReference type="Pfam" id="PF01048">
    <property type="entry name" value="PNP_UDP_1"/>
    <property type="match status" value="1"/>
</dbReference>
<comment type="function">
    <text evidence="1">The purine nucleoside phosphorylases catalyze the phosphorolytic breakdown of the N-glycosidic bond in the beta-(deoxy)ribonucleoside molecules, with the formation of the corresponding free purine bases and pentose-1-phosphate. Cleaves guanosine, inosine, 2'-deoxyguanosine and 2'-deoxyinosine.</text>
</comment>
<evidence type="ECO:0000256" key="5">
    <source>
        <dbReference type="ARBA" id="ARBA00022553"/>
    </source>
</evidence>
<dbReference type="InterPro" id="IPR011268">
    <property type="entry name" value="Purine_phosphorylase"/>
</dbReference>
<dbReference type="PANTHER" id="PTHR11904">
    <property type="entry name" value="METHYLTHIOADENOSINE/PURINE NUCLEOSIDE PHOSPHORYLASE"/>
    <property type="match status" value="1"/>
</dbReference>
<evidence type="ECO:0000256" key="4">
    <source>
        <dbReference type="ARBA" id="ARBA00011233"/>
    </source>
</evidence>
<dbReference type="STRING" id="84022.CACET_c18760"/>
<dbReference type="Proteomes" id="UP000035704">
    <property type="component" value="Chromosome"/>
</dbReference>
<evidence type="ECO:0000256" key="9">
    <source>
        <dbReference type="PIRNR" id="PIRNR000477"/>
    </source>
</evidence>
<dbReference type="EMBL" id="CP009687">
    <property type="protein sequence ID" value="AKL95324.1"/>
    <property type="molecule type" value="Genomic_DNA"/>
</dbReference>